<dbReference type="AlphaFoldDB" id="A0A128FK21"/>
<dbReference type="EMBL" id="FIZY01000197">
    <property type="protein sequence ID" value="CZF87143.1"/>
    <property type="molecule type" value="Genomic_DNA"/>
</dbReference>
<name>A0A128FK21_9GAMM</name>
<evidence type="ECO:0000256" key="1">
    <source>
        <dbReference type="SAM" id="MobiDB-lite"/>
    </source>
</evidence>
<feature type="compositionally biased region" description="Polar residues" evidence="1">
    <location>
        <begin position="51"/>
        <end position="63"/>
    </location>
</feature>
<organism evidence="2 3">
    <name type="scientific">Grimontia marina</name>
    <dbReference type="NCBI Taxonomy" id="646534"/>
    <lineage>
        <taxon>Bacteria</taxon>
        <taxon>Pseudomonadati</taxon>
        <taxon>Pseudomonadota</taxon>
        <taxon>Gammaproteobacteria</taxon>
        <taxon>Vibrionales</taxon>
        <taxon>Vibrionaceae</taxon>
        <taxon>Grimontia</taxon>
    </lineage>
</organism>
<reference evidence="3" key="1">
    <citation type="submission" date="2016-02" db="EMBL/GenBank/DDBJ databases">
        <authorList>
            <person name="Rodrigo-Torres Lidia"/>
            <person name="Arahal R.David."/>
        </authorList>
    </citation>
    <scope>NUCLEOTIDE SEQUENCE [LARGE SCALE GENOMIC DNA]</scope>
    <source>
        <strain evidence="3">CECT 8713</strain>
    </source>
</reference>
<protein>
    <submittedName>
        <fullName evidence="2">Uncharacterized protein</fullName>
    </submittedName>
</protein>
<proteinExistence type="predicted"/>
<feature type="region of interest" description="Disordered" evidence="1">
    <location>
        <begin position="43"/>
        <end position="63"/>
    </location>
</feature>
<keyword evidence="3" id="KW-1185">Reference proteome</keyword>
<gene>
    <name evidence="2" type="ORF">GMA8713_05194</name>
</gene>
<dbReference type="Proteomes" id="UP000073601">
    <property type="component" value="Unassembled WGS sequence"/>
</dbReference>
<sequence length="86" mass="9723">MNWLKIFRRISITTLPETQLKQYEETKPLKPRSAIIPKMIKGSTRKKSDSAFPNPSSRRGLSNDTIYVSETALMINATTATARPDL</sequence>
<evidence type="ECO:0000313" key="2">
    <source>
        <dbReference type="EMBL" id="CZF87143.1"/>
    </source>
</evidence>
<evidence type="ECO:0000313" key="3">
    <source>
        <dbReference type="Proteomes" id="UP000073601"/>
    </source>
</evidence>
<accession>A0A128FK21</accession>